<sequence>RDPNTHNLAGVEHGVDTLVNLNSKVSDADLANETEVVKKDGSVAFTGDQAMGGNKLTGLGTPVAGGDAATKDHVDSVIQGLDWQPSVLDELADPPGTPAEGARYLVIATATGDWAGHEDDIAEWTGTSWDFTTPNKGYAVWLEDVGRQKNYNGTAWVYFGSTVSHTSLTDMVATSHHDNVNDPTAGEKSALGGTSGTPGAANKFVTDEDPRNTNARTPTSHDHAGETLNPEVINVGDINFKNGFRLTE</sequence>
<feature type="non-terminal residue" evidence="2">
    <location>
        <position position="248"/>
    </location>
</feature>
<dbReference type="InterPro" id="IPR021251">
    <property type="entry name" value="DUF2793"/>
</dbReference>
<feature type="non-terminal residue" evidence="2">
    <location>
        <position position="1"/>
    </location>
</feature>
<evidence type="ECO:0000313" key="2">
    <source>
        <dbReference type="EMBL" id="GAJ05167.1"/>
    </source>
</evidence>
<accession>X1UNJ2</accession>
<feature type="region of interest" description="Disordered" evidence="1">
    <location>
        <begin position="175"/>
        <end position="230"/>
    </location>
</feature>
<dbReference type="Pfam" id="PF10983">
    <property type="entry name" value="DUF2793"/>
    <property type="match status" value="1"/>
</dbReference>
<comment type="caution">
    <text evidence="2">The sequence shown here is derived from an EMBL/GenBank/DDBJ whole genome shotgun (WGS) entry which is preliminary data.</text>
</comment>
<reference evidence="2" key="1">
    <citation type="journal article" date="2014" name="Front. Microbiol.">
        <title>High frequency of phylogenetically diverse reductive dehalogenase-homologous genes in deep subseafloor sedimentary metagenomes.</title>
        <authorList>
            <person name="Kawai M."/>
            <person name="Futagami T."/>
            <person name="Toyoda A."/>
            <person name="Takaki Y."/>
            <person name="Nishi S."/>
            <person name="Hori S."/>
            <person name="Arai W."/>
            <person name="Tsubouchi T."/>
            <person name="Morono Y."/>
            <person name="Uchiyama I."/>
            <person name="Ito T."/>
            <person name="Fujiyama A."/>
            <person name="Inagaki F."/>
            <person name="Takami H."/>
        </authorList>
    </citation>
    <scope>NUCLEOTIDE SEQUENCE</scope>
    <source>
        <strain evidence="2">Expedition CK06-06</strain>
    </source>
</reference>
<evidence type="ECO:0008006" key="3">
    <source>
        <dbReference type="Google" id="ProtNLM"/>
    </source>
</evidence>
<proteinExistence type="predicted"/>
<dbReference type="AlphaFoldDB" id="X1UNJ2"/>
<evidence type="ECO:0000256" key="1">
    <source>
        <dbReference type="SAM" id="MobiDB-lite"/>
    </source>
</evidence>
<organism evidence="2">
    <name type="scientific">marine sediment metagenome</name>
    <dbReference type="NCBI Taxonomy" id="412755"/>
    <lineage>
        <taxon>unclassified sequences</taxon>
        <taxon>metagenomes</taxon>
        <taxon>ecological metagenomes</taxon>
    </lineage>
</organism>
<dbReference type="EMBL" id="BARW01030369">
    <property type="protein sequence ID" value="GAJ05167.1"/>
    <property type="molecule type" value="Genomic_DNA"/>
</dbReference>
<protein>
    <recommendedName>
        <fullName evidence="3">DUF2793 domain-containing protein</fullName>
    </recommendedName>
</protein>
<gene>
    <name evidence="2" type="ORF">S12H4_48568</name>
</gene>
<name>X1UNJ2_9ZZZZ</name>